<name>A0A814WEE7_9BILA</name>
<keyword evidence="4 10" id="KW-0812">Transmembrane</keyword>
<protein>
    <recommendedName>
        <fullName evidence="16">Potassium transporter</fullName>
    </recommendedName>
</protein>
<dbReference type="InterPro" id="IPR053952">
    <property type="entry name" value="K_trans_C"/>
</dbReference>
<accession>A0A814WEE7</accession>
<feature type="transmembrane region" description="Helical" evidence="10">
    <location>
        <begin position="93"/>
        <end position="117"/>
    </location>
</feature>
<dbReference type="EMBL" id="CAJOBC010008647">
    <property type="protein sequence ID" value="CAF3967315.1"/>
    <property type="molecule type" value="Genomic_DNA"/>
</dbReference>
<evidence type="ECO:0000256" key="8">
    <source>
        <dbReference type="ARBA" id="ARBA00023136"/>
    </source>
</evidence>
<evidence type="ECO:0000259" key="11">
    <source>
        <dbReference type="Pfam" id="PF02705"/>
    </source>
</evidence>
<keyword evidence="2" id="KW-0813">Transport</keyword>
<feature type="transmembrane region" description="Helical" evidence="10">
    <location>
        <begin position="149"/>
        <end position="167"/>
    </location>
</feature>
<reference evidence="13" key="1">
    <citation type="submission" date="2021-02" db="EMBL/GenBank/DDBJ databases">
        <authorList>
            <person name="Nowell W R."/>
        </authorList>
    </citation>
    <scope>NUCLEOTIDE SEQUENCE</scope>
</reference>
<feature type="domain" description="K+ potassium transporter integral membrane" evidence="11">
    <location>
        <begin position="125"/>
        <end position="230"/>
    </location>
</feature>
<dbReference type="Proteomes" id="UP000681722">
    <property type="component" value="Unassembled WGS sequence"/>
</dbReference>
<dbReference type="InterPro" id="IPR053951">
    <property type="entry name" value="K_trans_N"/>
</dbReference>
<comment type="subcellular location">
    <subcellularLocation>
        <location evidence="1">Membrane</location>
        <topology evidence="1">Multi-pass membrane protein</topology>
    </subcellularLocation>
</comment>
<keyword evidence="6 10" id="KW-1133">Transmembrane helix</keyword>
<feature type="domain" description="K+ potassium transporter C-terminal" evidence="12">
    <location>
        <begin position="348"/>
        <end position="502"/>
    </location>
</feature>
<evidence type="ECO:0000256" key="9">
    <source>
        <dbReference type="SAM" id="MobiDB-lite"/>
    </source>
</evidence>
<evidence type="ECO:0000313" key="13">
    <source>
        <dbReference type="EMBL" id="CAF1202950.1"/>
    </source>
</evidence>
<dbReference type="InterPro" id="IPR003855">
    <property type="entry name" value="K+_transporter"/>
</dbReference>
<keyword evidence="3" id="KW-0633">Potassium transport</keyword>
<dbReference type="GO" id="GO:0015079">
    <property type="term" value="F:potassium ion transmembrane transporter activity"/>
    <property type="evidence" value="ECO:0007669"/>
    <property type="project" value="InterPro"/>
</dbReference>
<evidence type="ECO:0000313" key="14">
    <source>
        <dbReference type="EMBL" id="CAF3967315.1"/>
    </source>
</evidence>
<sequence>MHGVDNPAATITNDKALPASPPTAHRASLIPKTQSEKPTTDSEPSTHKLSPSMFFSSTLHSLGIIFGDIGTSPLYVLDTIFSNKKQHPKEYQCIGAVSLIIWSLILVVSIKYAIFILKADNRGEGDGALTPAVSVLSAVEGLALTTPNLHKWVVPITVAIIFCLFFGQQWGTSKIGNTFGPIMFLWFGSLFSIGIWRIRLSPSILKAFNPYQAIIYLIREKTAGFYHIGAWIAILIALIFFVIGFSWYYGQKRLKNYMRIQSITAPLNDLSMRFGLRTQRQPSIFVANNPHFDIQNLSDSDDDDQLSPVSPIPSRFALLTNVPLSSVQNRIELHDMGEETPVSVTPCVGCFLTHNRRQTPHVFENYIQLLHSIPQSIIFLRIQYARVPFVAKEKRLLIKLYGDIYYISATFGYAETKKNSVYDDILLLAKELYQLPIPDNETKITFFISNQTIVISKKGWRSWMTRWPLYIYSIQKSLVPREAINIQMNAKNTVQIGIIAEL</sequence>
<feature type="transmembrane region" description="Helical" evidence="10">
    <location>
        <begin position="228"/>
        <end position="249"/>
    </location>
</feature>
<organism evidence="13 15">
    <name type="scientific">Didymodactylos carnosus</name>
    <dbReference type="NCBI Taxonomy" id="1234261"/>
    <lineage>
        <taxon>Eukaryota</taxon>
        <taxon>Metazoa</taxon>
        <taxon>Spiralia</taxon>
        <taxon>Gnathifera</taxon>
        <taxon>Rotifera</taxon>
        <taxon>Eurotatoria</taxon>
        <taxon>Bdelloidea</taxon>
        <taxon>Philodinida</taxon>
        <taxon>Philodinidae</taxon>
        <taxon>Didymodactylos</taxon>
    </lineage>
</organism>
<proteinExistence type="predicted"/>
<feature type="transmembrane region" description="Helical" evidence="10">
    <location>
        <begin position="59"/>
        <end position="81"/>
    </location>
</feature>
<evidence type="ECO:0000256" key="6">
    <source>
        <dbReference type="ARBA" id="ARBA00022989"/>
    </source>
</evidence>
<evidence type="ECO:0008006" key="16">
    <source>
        <dbReference type="Google" id="ProtNLM"/>
    </source>
</evidence>
<dbReference type="EMBL" id="CAJNOQ010008647">
    <property type="protein sequence ID" value="CAF1202950.1"/>
    <property type="molecule type" value="Genomic_DNA"/>
</dbReference>
<evidence type="ECO:0000256" key="2">
    <source>
        <dbReference type="ARBA" id="ARBA00022448"/>
    </source>
</evidence>
<dbReference type="OrthoDB" id="10170505at2759"/>
<feature type="region of interest" description="Disordered" evidence="9">
    <location>
        <begin position="1"/>
        <end position="49"/>
    </location>
</feature>
<evidence type="ECO:0000256" key="10">
    <source>
        <dbReference type="SAM" id="Phobius"/>
    </source>
</evidence>
<keyword evidence="5" id="KW-0630">Potassium</keyword>
<evidence type="ECO:0000259" key="12">
    <source>
        <dbReference type="Pfam" id="PF22776"/>
    </source>
</evidence>
<feature type="transmembrane region" description="Helical" evidence="10">
    <location>
        <begin position="179"/>
        <end position="198"/>
    </location>
</feature>
<evidence type="ECO:0000313" key="15">
    <source>
        <dbReference type="Proteomes" id="UP000663829"/>
    </source>
</evidence>
<evidence type="ECO:0000256" key="4">
    <source>
        <dbReference type="ARBA" id="ARBA00022692"/>
    </source>
</evidence>
<evidence type="ECO:0000256" key="3">
    <source>
        <dbReference type="ARBA" id="ARBA00022538"/>
    </source>
</evidence>
<comment type="caution">
    <text evidence="13">The sequence shown here is derived from an EMBL/GenBank/DDBJ whole genome shotgun (WGS) entry which is preliminary data.</text>
</comment>
<dbReference type="AlphaFoldDB" id="A0A814WEE7"/>
<evidence type="ECO:0000256" key="7">
    <source>
        <dbReference type="ARBA" id="ARBA00023065"/>
    </source>
</evidence>
<evidence type="ECO:0000256" key="5">
    <source>
        <dbReference type="ARBA" id="ARBA00022958"/>
    </source>
</evidence>
<keyword evidence="7" id="KW-0406">Ion transport</keyword>
<gene>
    <name evidence="13" type="ORF">GPM918_LOCUS23817</name>
    <name evidence="14" type="ORF">SRO942_LOCUS23815</name>
</gene>
<keyword evidence="15" id="KW-1185">Reference proteome</keyword>
<dbReference type="GO" id="GO:0016020">
    <property type="term" value="C:membrane"/>
    <property type="evidence" value="ECO:0007669"/>
    <property type="project" value="UniProtKB-SubCell"/>
</dbReference>
<keyword evidence="8 10" id="KW-0472">Membrane</keyword>
<evidence type="ECO:0000256" key="1">
    <source>
        <dbReference type="ARBA" id="ARBA00004141"/>
    </source>
</evidence>
<dbReference type="Pfam" id="PF22776">
    <property type="entry name" value="K_trans_C"/>
    <property type="match status" value="1"/>
</dbReference>
<dbReference type="Pfam" id="PF02705">
    <property type="entry name" value="K_trans"/>
    <property type="match status" value="1"/>
</dbReference>
<dbReference type="Proteomes" id="UP000663829">
    <property type="component" value="Unassembled WGS sequence"/>
</dbReference>
<dbReference type="PANTHER" id="PTHR30540">
    <property type="entry name" value="OSMOTIC STRESS POTASSIUM TRANSPORTER"/>
    <property type="match status" value="1"/>
</dbReference>
<dbReference type="PANTHER" id="PTHR30540:SF83">
    <property type="entry name" value="K+ POTASSIUM TRANSPORTER"/>
    <property type="match status" value="1"/>
</dbReference>
<feature type="compositionally biased region" description="Basic and acidic residues" evidence="9">
    <location>
        <begin position="34"/>
        <end position="46"/>
    </location>
</feature>